<dbReference type="Gene3D" id="2.60.40.3080">
    <property type="match status" value="1"/>
</dbReference>
<comment type="caution">
    <text evidence="2">The sequence shown here is derived from an EMBL/GenBank/DDBJ whole genome shotgun (WGS) entry which is preliminary data.</text>
</comment>
<dbReference type="OrthoDB" id="1122048at2"/>
<dbReference type="EMBL" id="JPOS01000084">
    <property type="protein sequence ID" value="KGE85656.1"/>
    <property type="molecule type" value="Genomic_DNA"/>
</dbReference>
<evidence type="ECO:0008006" key="4">
    <source>
        <dbReference type="Google" id="ProtNLM"/>
    </source>
</evidence>
<dbReference type="RefSeq" id="WP_152605241.1">
    <property type="nucleotide sequence ID" value="NZ_JBKAGJ010000003.1"/>
</dbReference>
<dbReference type="Proteomes" id="UP000029736">
    <property type="component" value="Unassembled WGS sequence"/>
</dbReference>
<feature type="chain" id="PRO_5001939651" description="Secretion system C-terminal sorting domain-containing protein" evidence="1">
    <location>
        <begin position="24"/>
        <end position="202"/>
    </location>
</feature>
<name>A0A098S0I7_9BACT</name>
<evidence type="ECO:0000313" key="3">
    <source>
        <dbReference type="Proteomes" id="UP000029736"/>
    </source>
</evidence>
<protein>
    <recommendedName>
        <fullName evidence="4">Secretion system C-terminal sorting domain-containing protein</fullName>
    </recommendedName>
</protein>
<gene>
    <name evidence="2" type="ORF">IX84_26610</name>
</gene>
<organism evidence="2 3">
    <name type="scientific">Phaeodactylibacter xiamenensis</name>
    <dbReference type="NCBI Taxonomy" id="1524460"/>
    <lineage>
        <taxon>Bacteria</taxon>
        <taxon>Pseudomonadati</taxon>
        <taxon>Bacteroidota</taxon>
        <taxon>Saprospiria</taxon>
        <taxon>Saprospirales</taxon>
        <taxon>Haliscomenobacteraceae</taxon>
        <taxon>Phaeodactylibacter</taxon>
    </lineage>
</organism>
<feature type="signal peptide" evidence="1">
    <location>
        <begin position="1"/>
        <end position="23"/>
    </location>
</feature>
<evidence type="ECO:0000256" key="1">
    <source>
        <dbReference type="SAM" id="SignalP"/>
    </source>
</evidence>
<reference evidence="2 3" key="1">
    <citation type="journal article" date="2014" name="Int. J. Syst. Evol. Microbiol.">
        <title>Phaeodactylibacter xiamenensis gen. nov., sp. nov., a member of the family Saprospiraceae isolated from the marine alga Phaeodactylum tricornutum.</title>
        <authorList>
            <person name="Chen Z.Jr."/>
            <person name="Lei X."/>
            <person name="Lai Q."/>
            <person name="Li Y."/>
            <person name="Zhang B."/>
            <person name="Zhang J."/>
            <person name="Zhang H."/>
            <person name="Yang L."/>
            <person name="Zheng W."/>
            <person name="Tian Y."/>
            <person name="Yu Z."/>
            <person name="Xu H.Jr."/>
            <person name="Zheng T."/>
        </authorList>
    </citation>
    <scope>NUCLEOTIDE SEQUENCE [LARGE SCALE GENOMIC DNA]</scope>
    <source>
        <strain evidence="2 3">KD52</strain>
    </source>
</reference>
<sequence>MKKLATLTTAMIFMMSAATAALATDYMPFIKVSAIPSEKKFALTITNLKESAEISLRDGATGALLASEEADAKKTFAKVFNLDNLETGMYYVSVKTSMQEIVQPITLNKYGVEADPNKIRKFYAPIFKVHGNQFVDVSYFAGKLDDVVVTIFNNNGSTVYRERLDNVLLVEKRYDLKTLPWGRYTIQVETEANVYTREFDVR</sequence>
<accession>A0A098S0I7</accession>
<evidence type="ECO:0000313" key="2">
    <source>
        <dbReference type="EMBL" id="KGE85656.1"/>
    </source>
</evidence>
<keyword evidence="1" id="KW-0732">Signal</keyword>
<keyword evidence="3" id="KW-1185">Reference proteome</keyword>
<proteinExistence type="predicted"/>
<dbReference type="AlphaFoldDB" id="A0A098S0I7"/>